<feature type="non-terminal residue" evidence="1">
    <location>
        <position position="183"/>
    </location>
</feature>
<protein>
    <submittedName>
        <fullName evidence="1">Uncharacterized protein</fullName>
    </submittedName>
</protein>
<accession>X0X8A3</accession>
<organism evidence="1">
    <name type="scientific">marine sediment metagenome</name>
    <dbReference type="NCBI Taxonomy" id="412755"/>
    <lineage>
        <taxon>unclassified sequences</taxon>
        <taxon>metagenomes</taxon>
        <taxon>ecological metagenomes</taxon>
    </lineage>
</organism>
<dbReference type="EMBL" id="BARS01046669">
    <property type="protein sequence ID" value="GAG31637.1"/>
    <property type="molecule type" value="Genomic_DNA"/>
</dbReference>
<sequence>MTATATIEIRDGSALQSISWTQSNSVDATIENADTDTATVILPGASAYKDELLHVLAEPPITEEQLPPNVHLPEGEFPGGLQSRFQVVGINPLALEETGLIGLMVTVTTSSGTYSDEVEIHTETPFKTSPGIRNVPLGRSVLLHGRDHVDEDDDGFNDDTGADVTVYDWALTAPAGSSATLSD</sequence>
<reference evidence="1" key="1">
    <citation type="journal article" date="2014" name="Front. Microbiol.">
        <title>High frequency of phylogenetically diverse reductive dehalogenase-homologous genes in deep subseafloor sedimentary metagenomes.</title>
        <authorList>
            <person name="Kawai M."/>
            <person name="Futagami T."/>
            <person name="Toyoda A."/>
            <person name="Takaki Y."/>
            <person name="Nishi S."/>
            <person name="Hori S."/>
            <person name="Arai W."/>
            <person name="Tsubouchi T."/>
            <person name="Morono Y."/>
            <person name="Uchiyama I."/>
            <person name="Ito T."/>
            <person name="Fujiyama A."/>
            <person name="Inagaki F."/>
            <person name="Takami H."/>
        </authorList>
    </citation>
    <scope>NUCLEOTIDE SEQUENCE</scope>
    <source>
        <strain evidence="1">Expedition CK06-06</strain>
    </source>
</reference>
<comment type="caution">
    <text evidence="1">The sequence shown here is derived from an EMBL/GenBank/DDBJ whole genome shotgun (WGS) entry which is preliminary data.</text>
</comment>
<evidence type="ECO:0000313" key="1">
    <source>
        <dbReference type="EMBL" id="GAG31637.1"/>
    </source>
</evidence>
<gene>
    <name evidence="1" type="ORF">S01H1_70202</name>
</gene>
<proteinExistence type="predicted"/>
<dbReference type="AlphaFoldDB" id="X0X8A3"/>
<name>X0X8A3_9ZZZZ</name>